<dbReference type="Proteomes" id="UP001652600">
    <property type="component" value="Chromosome 12"/>
</dbReference>
<dbReference type="KEGG" id="cmo:103485613"/>
<dbReference type="SMR" id="A0A1S4DSX4"/>
<dbReference type="GO" id="GO:0005886">
    <property type="term" value="C:plasma membrane"/>
    <property type="evidence" value="ECO:0007669"/>
    <property type="project" value="TreeGrafter"/>
</dbReference>
<accession>A0A1S4DSX4</accession>
<dbReference type="Gramene" id="MELO3C002486.2.1">
    <property type="protein sequence ID" value="MELO3C002486.2.1"/>
    <property type="gene ID" value="MELO3C002486.2"/>
</dbReference>
<evidence type="ECO:0000313" key="9">
    <source>
        <dbReference type="Proteomes" id="UP001652600"/>
    </source>
</evidence>
<keyword evidence="9" id="KW-1185">Reference proteome</keyword>
<dbReference type="InterPro" id="IPR004864">
    <property type="entry name" value="LEA_2"/>
</dbReference>
<dbReference type="PANTHER" id="PTHR31415:SF3">
    <property type="entry name" value="LATE EMBRYOGENESIS ABUNDANT (LEA) HYDROXYPROLINE-RICH GLYCOPROTEIN FAMILY"/>
    <property type="match status" value="1"/>
</dbReference>
<proteinExistence type="predicted"/>
<sequence length="228" mass="25730">MNSPSHLPVHHTDTPEQRPTAPTKHHHSARYYAHRVKESLTTRVSKLICAIFLSLLLIIGIITFILWLSLRPHRPRFFIHDFSVTGFGLDNGFENAQIVFNATARNSNLNIGIYYDAMSGSVYYKDQKIGSTPLLDSYYEGPKTTKVLTAALSGATLNVDRQQWMEMSNERSKGVVVFRLEITSTIRFRISAWDSKRHGMHANCPVSVGSDGMILPSSKDVRCPVYFT</sequence>
<evidence type="ECO:0000256" key="5">
    <source>
        <dbReference type="SAM" id="MobiDB-lite"/>
    </source>
</evidence>
<protein>
    <submittedName>
        <fullName evidence="10">NDR1/HIN1-like protein 12</fullName>
    </submittedName>
</protein>
<dbReference type="RefSeq" id="XP_016899097.1">
    <property type="nucleotide sequence ID" value="XM_017043608.1"/>
</dbReference>
<dbReference type="PANTHER" id="PTHR31415">
    <property type="entry name" value="OS05G0367900 PROTEIN"/>
    <property type="match status" value="1"/>
</dbReference>
<comment type="subcellular location">
    <subcellularLocation>
        <location evidence="1">Membrane</location>
        <topology evidence="1">Single-pass membrane protein</topology>
    </subcellularLocation>
</comment>
<reference evidence="10" key="2">
    <citation type="submission" date="2025-04" db="UniProtKB">
        <authorList>
            <consortium name="RefSeq"/>
        </authorList>
    </citation>
    <scope>IDENTIFICATION</scope>
</reference>
<evidence type="ECO:0000313" key="8">
    <source>
        <dbReference type="EnsemblPlants" id="MELO3C002486.2.1"/>
    </source>
</evidence>
<feature type="transmembrane region" description="Helical" evidence="6">
    <location>
        <begin position="47"/>
        <end position="70"/>
    </location>
</feature>
<dbReference type="OrthoDB" id="779224at2759"/>
<evidence type="ECO:0000259" key="7">
    <source>
        <dbReference type="Pfam" id="PF03168"/>
    </source>
</evidence>
<keyword evidence="4 6" id="KW-0472">Membrane</keyword>
<dbReference type="GeneID" id="103485613"/>
<evidence type="ECO:0000256" key="1">
    <source>
        <dbReference type="ARBA" id="ARBA00004167"/>
    </source>
</evidence>
<dbReference type="InterPro" id="IPR044839">
    <property type="entry name" value="NDR1-like"/>
</dbReference>
<dbReference type="InParanoid" id="A0A1S4DSX4"/>
<dbReference type="Pfam" id="PF03168">
    <property type="entry name" value="LEA_2"/>
    <property type="match status" value="1"/>
</dbReference>
<keyword evidence="3 6" id="KW-1133">Transmembrane helix</keyword>
<dbReference type="AlphaFoldDB" id="A0A1S4DSX4"/>
<evidence type="ECO:0000256" key="6">
    <source>
        <dbReference type="SAM" id="Phobius"/>
    </source>
</evidence>
<name>A0A1S4DSX4_CUCME</name>
<dbReference type="GO" id="GO:0009506">
    <property type="term" value="C:plasmodesma"/>
    <property type="evidence" value="ECO:0007669"/>
    <property type="project" value="TreeGrafter"/>
</dbReference>
<evidence type="ECO:0000256" key="4">
    <source>
        <dbReference type="ARBA" id="ARBA00023136"/>
    </source>
</evidence>
<gene>
    <name evidence="10" type="primary">LOC103485613</name>
    <name evidence="8" type="synonym">103485613</name>
</gene>
<evidence type="ECO:0000313" key="10">
    <source>
        <dbReference type="RefSeq" id="XP_016899097.1"/>
    </source>
</evidence>
<keyword evidence="2 6" id="KW-0812">Transmembrane</keyword>
<feature type="region of interest" description="Disordered" evidence="5">
    <location>
        <begin position="1"/>
        <end position="27"/>
    </location>
</feature>
<organism evidence="9 10">
    <name type="scientific">Cucumis melo</name>
    <name type="common">Muskmelon</name>
    <dbReference type="NCBI Taxonomy" id="3656"/>
    <lineage>
        <taxon>Eukaryota</taxon>
        <taxon>Viridiplantae</taxon>
        <taxon>Streptophyta</taxon>
        <taxon>Embryophyta</taxon>
        <taxon>Tracheophyta</taxon>
        <taxon>Spermatophyta</taxon>
        <taxon>Magnoliopsida</taxon>
        <taxon>eudicotyledons</taxon>
        <taxon>Gunneridae</taxon>
        <taxon>Pentapetalae</taxon>
        <taxon>rosids</taxon>
        <taxon>fabids</taxon>
        <taxon>Cucurbitales</taxon>
        <taxon>Cucurbitaceae</taxon>
        <taxon>Benincaseae</taxon>
        <taxon>Cucumis</taxon>
    </lineage>
</organism>
<evidence type="ECO:0000256" key="3">
    <source>
        <dbReference type="ARBA" id="ARBA00022989"/>
    </source>
</evidence>
<dbReference type="eggNOG" id="ENOG502QZ39">
    <property type="taxonomic scope" value="Eukaryota"/>
</dbReference>
<reference evidence="8" key="1">
    <citation type="submission" date="2023-03" db="UniProtKB">
        <authorList>
            <consortium name="EnsemblPlants"/>
        </authorList>
    </citation>
    <scope>IDENTIFICATION</scope>
</reference>
<dbReference type="EnsemblPlants" id="MELO3C002486.2.1">
    <property type="protein sequence ID" value="MELO3C002486.2.1"/>
    <property type="gene ID" value="MELO3C002486.2"/>
</dbReference>
<feature type="domain" description="Late embryogenesis abundant protein LEA-2 subgroup" evidence="7">
    <location>
        <begin position="103"/>
        <end position="199"/>
    </location>
</feature>
<evidence type="ECO:0000256" key="2">
    <source>
        <dbReference type="ARBA" id="ARBA00022692"/>
    </source>
</evidence>
<dbReference type="GO" id="GO:0098542">
    <property type="term" value="P:defense response to other organism"/>
    <property type="evidence" value="ECO:0007669"/>
    <property type="project" value="InterPro"/>
</dbReference>